<sequence length="217" mass="24411">MKKLFLMFLLGGVCLAGSVNAQLQKGTRYWGATVTGNGDHSKYDYPQNTEWKGHVLNVTPSVQTGWFIDDNKMFGLRLSPSLSWSRNKNDGPAGEYKSGSNIMAINLAPFLRHYKSLSPKWAIYLHSAVNLAYLRSKSFNNDDKTFENGYSGGVYLNPGVSFWVTPRFSLESDINVLSLNLAYTHFNDNNSFNFNTGITSSISQYFGIRASWYLQPK</sequence>
<proteinExistence type="predicted"/>
<evidence type="ECO:0008006" key="4">
    <source>
        <dbReference type="Google" id="ProtNLM"/>
    </source>
</evidence>
<dbReference type="RefSeq" id="WP_244820969.1">
    <property type="nucleotide sequence ID" value="NZ_CP112998.1"/>
</dbReference>
<keyword evidence="3" id="KW-1185">Reference proteome</keyword>
<evidence type="ECO:0000313" key="2">
    <source>
        <dbReference type="EMBL" id="WAC09855.1"/>
    </source>
</evidence>
<keyword evidence="1" id="KW-0732">Signal</keyword>
<evidence type="ECO:0000313" key="3">
    <source>
        <dbReference type="Proteomes" id="UP001164653"/>
    </source>
</evidence>
<protein>
    <recommendedName>
        <fullName evidence="4">Porin family protein</fullName>
    </recommendedName>
</protein>
<reference evidence="2" key="1">
    <citation type="submission" date="2022-11" db="EMBL/GenBank/DDBJ databases">
        <title>Dyadobacter pollutisoli sp. nov., isolated from plastic dumped soil.</title>
        <authorList>
            <person name="Kim J.M."/>
            <person name="Kim K.R."/>
            <person name="Lee J.K."/>
            <person name="Hao L."/>
            <person name="Jeon C.O."/>
        </authorList>
    </citation>
    <scope>NUCLEOTIDE SEQUENCE</scope>
    <source>
        <strain evidence="2">U1</strain>
    </source>
</reference>
<gene>
    <name evidence="2" type="ORF">ON006_19095</name>
</gene>
<dbReference type="EMBL" id="CP112998">
    <property type="protein sequence ID" value="WAC09855.1"/>
    <property type="molecule type" value="Genomic_DNA"/>
</dbReference>
<feature type="signal peptide" evidence="1">
    <location>
        <begin position="1"/>
        <end position="21"/>
    </location>
</feature>
<accession>A0A9E8SI69</accession>
<dbReference type="KEGG" id="dpf:ON006_19095"/>
<organism evidence="2 3">
    <name type="scientific">Dyadobacter pollutisoli</name>
    <dbReference type="NCBI Taxonomy" id="2910158"/>
    <lineage>
        <taxon>Bacteria</taxon>
        <taxon>Pseudomonadati</taxon>
        <taxon>Bacteroidota</taxon>
        <taxon>Cytophagia</taxon>
        <taxon>Cytophagales</taxon>
        <taxon>Spirosomataceae</taxon>
        <taxon>Dyadobacter</taxon>
    </lineage>
</organism>
<evidence type="ECO:0000256" key="1">
    <source>
        <dbReference type="SAM" id="SignalP"/>
    </source>
</evidence>
<feature type="chain" id="PRO_5039292807" description="Porin family protein" evidence="1">
    <location>
        <begin position="22"/>
        <end position="217"/>
    </location>
</feature>
<dbReference type="AlphaFoldDB" id="A0A9E8SI69"/>
<dbReference type="Proteomes" id="UP001164653">
    <property type="component" value="Chromosome"/>
</dbReference>
<name>A0A9E8SI69_9BACT</name>